<dbReference type="InterPro" id="IPR018289">
    <property type="entry name" value="MULE_transposase_dom"/>
</dbReference>
<feature type="domain" description="MULE transposase" evidence="1">
    <location>
        <begin position="134"/>
        <end position="232"/>
    </location>
</feature>
<keyword evidence="3" id="KW-1185">Reference proteome</keyword>
<comment type="caution">
    <text evidence="2">The sequence shown here is derived from an EMBL/GenBank/DDBJ whole genome shotgun (WGS) entry which is preliminary data.</text>
</comment>
<proteinExistence type="predicted"/>
<accession>A0A1Y2E9Q6</accession>
<dbReference type="Proteomes" id="UP000193920">
    <property type="component" value="Unassembled WGS sequence"/>
</dbReference>
<sequence length="343" mass="41095">MEELKIDIKILKYDGVHNHFEQEFNAALSLTKYRIKKEIKKSSIPFNIKLKRVFNQISQDIGFICPEFKSIKSQIIRDINKQLPPNISSFEEIPEKHYLYITKQNENFMIFKNQSVIIFQSPFQAFLFKKYCDVLFVDGTFYVAPDFSYQVFITRNFVPELNEFYTTSFSILRNKEQETYKTIFEVIKSNCDITKDNGFSPKNLHCDFERAISNAAIIVFPDINIRYCIWHYKRSLGLHKNKICYNEVNQNRDLYVYFNAILNLPFINPNYILDIFHKIKKSCIEKNYNQFLIFLEYFRKTYLILYNIENWNYYNNIEHITNNASESFNNYLSGLFSKKTNLF</sequence>
<gene>
    <name evidence="2" type="ORF">LY90DRAFT_504452</name>
</gene>
<reference evidence="2 3" key="1">
    <citation type="submission" date="2016-08" db="EMBL/GenBank/DDBJ databases">
        <title>A Parts List for Fungal Cellulosomes Revealed by Comparative Genomics.</title>
        <authorList>
            <consortium name="DOE Joint Genome Institute"/>
            <person name="Haitjema C.H."/>
            <person name="Gilmore S.P."/>
            <person name="Henske J.K."/>
            <person name="Solomon K.V."/>
            <person name="De Groot R."/>
            <person name="Kuo A."/>
            <person name="Mondo S.J."/>
            <person name="Salamov A.A."/>
            <person name="Labutti K."/>
            <person name="Zhao Z."/>
            <person name="Chiniquy J."/>
            <person name="Barry K."/>
            <person name="Brewer H.M."/>
            <person name="Purvine S.O."/>
            <person name="Wright A.T."/>
            <person name="Boxma B."/>
            <person name="Van Alen T."/>
            <person name="Hackstein J.H."/>
            <person name="Baker S.E."/>
            <person name="Grigoriev I.V."/>
            <person name="O'Malley M.A."/>
        </authorList>
    </citation>
    <scope>NUCLEOTIDE SEQUENCE [LARGE SCALE GENOMIC DNA]</scope>
    <source>
        <strain evidence="2 3">G1</strain>
    </source>
</reference>
<organism evidence="2 3">
    <name type="scientific">Neocallimastix californiae</name>
    <dbReference type="NCBI Taxonomy" id="1754190"/>
    <lineage>
        <taxon>Eukaryota</taxon>
        <taxon>Fungi</taxon>
        <taxon>Fungi incertae sedis</taxon>
        <taxon>Chytridiomycota</taxon>
        <taxon>Chytridiomycota incertae sedis</taxon>
        <taxon>Neocallimastigomycetes</taxon>
        <taxon>Neocallimastigales</taxon>
        <taxon>Neocallimastigaceae</taxon>
        <taxon>Neocallimastix</taxon>
    </lineage>
</organism>
<dbReference type="OrthoDB" id="10029846at2759"/>
<evidence type="ECO:0000313" key="2">
    <source>
        <dbReference type="EMBL" id="ORY67976.1"/>
    </source>
</evidence>
<name>A0A1Y2E9Q6_9FUNG</name>
<dbReference type="Pfam" id="PF10551">
    <property type="entry name" value="MULE"/>
    <property type="match status" value="1"/>
</dbReference>
<dbReference type="EMBL" id="MCOG01000047">
    <property type="protein sequence ID" value="ORY67976.1"/>
    <property type="molecule type" value="Genomic_DNA"/>
</dbReference>
<dbReference type="AlphaFoldDB" id="A0A1Y2E9Q6"/>
<evidence type="ECO:0000313" key="3">
    <source>
        <dbReference type="Proteomes" id="UP000193920"/>
    </source>
</evidence>
<evidence type="ECO:0000259" key="1">
    <source>
        <dbReference type="Pfam" id="PF10551"/>
    </source>
</evidence>
<protein>
    <recommendedName>
        <fullName evidence="1">MULE transposase domain-containing protein</fullName>
    </recommendedName>
</protein>